<dbReference type="STRING" id="1817867.A3F83_07545"/>
<dbReference type="InterPro" id="IPR014998">
    <property type="entry name" value="DUF1848"/>
</dbReference>
<organism evidence="1 2">
    <name type="scientific">Candidatus Glassbacteria bacterium RIFCSPLOWO2_12_FULL_58_11</name>
    <dbReference type="NCBI Taxonomy" id="1817867"/>
    <lineage>
        <taxon>Bacteria</taxon>
        <taxon>Candidatus Glassiibacteriota</taxon>
    </lineage>
</organism>
<dbReference type="Pfam" id="PF08902">
    <property type="entry name" value="DUF1848"/>
    <property type="match status" value="1"/>
</dbReference>
<name>A0A1F5Z2L1_9BACT</name>
<proteinExistence type="predicted"/>
<comment type="caution">
    <text evidence="1">The sequence shown here is derived from an EMBL/GenBank/DDBJ whole genome shotgun (WGS) entry which is preliminary data.</text>
</comment>
<dbReference type="Proteomes" id="UP000179129">
    <property type="component" value="Unassembled WGS sequence"/>
</dbReference>
<gene>
    <name evidence="1" type="ORF">A3F83_07545</name>
</gene>
<protein>
    <recommendedName>
        <fullName evidence="3">DUF1848 domain-containing protein</fullName>
    </recommendedName>
</protein>
<sequence>MATVISASRRTDIPAFYLDWFINCLRKGRFRLTNPFNDAVHTVRVSGKSSTALVFWSKNFGPLIRRLKELSGWSAVFNFTLNSPDPLLEPGVPPLEDRLEQMKTLALVYGPRAVRWRFDPVVFYRTAGETRNNLGSFERLLSFAAELGLKTCTVSFMDPYRKIAAREKLLPDFSFSYPGLLEMQEIASRMARTAGNCGIRLLTCCEAGLAGAGIANLEAGSCIDHGLLNELYALDLDLRQDPGQRKAAGCLCHESVDVGSYRDQPCRCGCLYCYANSIVERRT</sequence>
<reference evidence="1 2" key="1">
    <citation type="journal article" date="2016" name="Nat. Commun.">
        <title>Thousands of microbial genomes shed light on interconnected biogeochemical processes in an aquifer system.</title>
        <authorList>
            <person name="Anantharaman K."/>
            <person name="Brown C.T."/>
            <person name="Hug L.A."/>
            <person name="Sharon I."/>
            <person name="Castelle C.J."/>
            <person name="Probst A.J."/>
            <person name="Thomas B.C."/>
            <person name="Singh A."/>
            <person name="Wilkins M.J."/>
            <person name="Karaoz U."/>
            <person name="Brodie E.L."/>
            <person name="Williams K.H."/>
            <person name="Hubbard S.S."/>
            <person name="Banfield J.F."/>
        </authorList>
    </citation>
    <scope>NUCLEOTIDE SEQUENCE [LARGE SCALE GENOMIC DNA]</scope>
</reference>
<dbReference type="EMBL" id="MFIX01000010">
    <property type="protein sequence ID" value="OGG06698.1"/>
    <property type="molecule type" value="Genomic_DNA"/>
</dbReference>
<dbReference type="AlphaFoldDB" id="A0A1F5Z2L1"/>
<evidence type="ECO:0000313" key="2">
    <source>
        <dbReference type="Proteomes" id="UP000179129"/>
    </source>
</evidence>
<evidence type="ECO:0008006" key="3">
    <source>
        <dbReference type="Google" id="ProtNLM"/>
    </source>
</evidence>
<accession>A0A1F5Z2L1</accession>
<evidence type="ECO:0000313" key="1">
    <source>
        <dbReference type="EMBL" id="OGG06698.1"/>
    </source>
</evidence>